<comment type="caution">
    <text evidence="6">The sequence shown here is derived from an EMBL/GenBank/DDBJ whole genome shotgun (WGS) entry which is preliminary data.</text>
</comment>
<feature type="domain" description="ATP-grasp" evidence="5">
    <location>
        <begin position="110"/>
        <end position="307"/>
    </location>
</feature>
<evidence type="ECO:0000313" key="6">
    <source>
        <dbReference type="EMBL" id="KYC35011.1"/>
    </source>
</evidence>
<gene>
    <name evidence="6" type="ORF">WA1_09740</name>
</gene>
<evidence type="ECO:0000259" key="5">
    <source>
        <dbReference type="PROSITE" id="PS50975"/>
    </source>
</evidence>
<evidence type="ECO:0000256" key="2">
    <source>
        <dbReference type="ARBA" id="ARBA00022741"/>
    </source>
</evidence>
<dbReference type="PANTHER" id="PTHR43585">
    <property type="entry name" value="FUMIPYRROLE BIOSYNTHESIS PROTEIN C"/>
    <property type="match status" value="1"/>
</dbReference>
<sequence length="404" mass="45683">MKLLMIGSGSQVYREYSISSIAKKYSILLIQQDEPTWQKSYVHDFALANMMDEKEVIEAAKYLQTKHKIDGILTYEEPSIELTALVARELNLKYISVNSAKSCRDKYLMREAFNKLNISSCSSYIVNSEEEAIFYANKISFPIVLKPAKMASSIGVVKVETEKDLHESYRIATSATNPRFSKKQVILLEEYLDGPEYSVESVVTEGHVSIVAITRKEIGFYPYFEEIGHQVSQSEFLEQKQLIEELVINAHHALEVDMGVTHTEVRLTKKGPRLIELGARLGGDLIPYLVYLSTGIDLSLAAADIAVGVEPNLIPTRNKASLIRFIYPNNDVRVKKVSVDPIVFTWDGVQQVSWEVKTGDLLLLPPKEFSMRLGFIITTAENIKSCIEINERVYNDLMIEVENL</sequence>
<dbReference type="GO" id="GO:0046872">
    <property type="term" value="F:metal ion binding"/>
    <property type="evidence" value="ECO:0007669"/>
    <property type="project" value="InterPro"/>
</dbReference>
<proteinExistence type="predicted"/>
<keyword evidence="3 4" id="KW-0067">ATP-binding</keyword>
<accession>A0A139WRF1</accession>
<keyword evidence="7" id="KW-1185">Reference proteome</keyword>
<dbReference type="GO" id="GO:0005524">
    <property type="term" value="F:ATP binding"/>
    <property type="evidence" value="ECO:0007669"/>
    <property type="project" value="UniProtKB-UniRule"/>
</dbReference>
<dbReference type="EMBL" id="ANNX02000053">
    <property type="protein sequence ID" value="KYC35011.1"/>
    <property type="molecule type" value="Genomic_DNA"/>
</dbReference>
<dbReference type="PANTHER" id="PTHR43585:SF2">
    <property type="entry name" value="ATP-GRASP ENZYME FSQD"/>
    <property type="match status" value="1"/>
</dbReference>
<name>A0A139WRF1_9CYAN</name>
<dbReference type="Gene3D" id="3.40.50.20">
    <property type="match status" value="1"/>
</dbReference>
<dbReference type="AlphaFoldDB" id="A0A139WRF1"/>
<reference evidence="6 7" key="1">
    <citation type="journal article" date="2013" name="Genome Biol. Evol.">
        <title>Genomes of Stigonematalean cyanobacteria (subsection V) and the evolution of oxygenic photosynthesis from prokaryotes to plastids.</title>
        <authorList>
            <person name="Dagan T."/>
            <person name="Roettger M."/>
            <person name="Stucken K."/>
            <person name="Landan G."/>
            <person name="Koch R."/>
            <person name="Major P."/>
            <person name="Gould S.B."/>
            <person name="Goremykin V.V."/>
            <person name="Rippka R."/>
            <person name="Tandeau de Marsac N."/>
            <person name="Gugger M."/>
            <person name="Lockhart P.J."/>
            <person name="Allen J.F."/>
            <person name="Brune I."/>
            <person name="Maus I."/>
            <person name="Puhler A."/>
            <person name="Martin W.F."/>
        </authorList>
    </citation>
    <scope>NUCLEOTIDE SEQUENCE [LARGE SCALE GENOMIC DNA]</scope>
    <source>
        <strain evidence="6 7">PCC 7110</strain>
    </source>
</reference>
<dbReference type="InterPro" id="IPR011761">
    <property type="entry name" value="ATP-grasp"/>
</dbReference>
<dbReference type="Pfam" id="PF13535">
    <property type="entry name" value="ATP-grasp_4"/>
    <property type="match status" value="1"/>
</dbReference>
<organism evidence="6 7">
    <name type="scientific">Scytonema hofmannii PCC 7110</name>
    <dbReference type="NCBI Taxonomy" id="128403"/>
    <lineage>
        <taxon>Bacteria</taxon>
        <taxon>Bacillati</taxon>
        <taxon>Cyanobacteriota</taxon>
        <taxon>Cyanophyceae</taxon>
        <taxon>Nostocales</taxon>
        <taxon>Scytonemataceae</taxon>
        <taxon>Scytonema</taxon>
    </lineage>
</organism>
<keyword evidence="1" id="KW-0436">Ligase</keyword>
<evidence type="ECO:0000256" key="4">
    <source>
        <dbReference type="PROSITE-ProRule" id="PRU00409"/>
    </source>
</evidence>
<evidence type="ECO:0000313" key="7">
    <source>
        <dbReference type="Proteomes" id="UP000076925"/>
    </source>
</evidence>
<dbReference type="Pfam" id="PF18130">
    <property type="entry name" value="ATPgrasp_N"/>
    <property type="match status" value="1"/>
</dbReference>
<dbReference type="Proteomes" id="UP000076925">
    <property type="component" value="Unassembled WGS sequence"/>
</dbReference>
<protein>
    <recommendedName>
        <fullName evidence="5">ATP-grasp domain-containing protein</fullName>
    </recommendedName>
</protein>
<dbReference type="SUPFAM" id="SSF56059">
    <property type="entry name" value="Glutathione synthetase ATP-binding domain-like"/>
    <property type="match status" value="1"/>
</dbReference>
<dbReference type="InterPro" id="IPR052032">
    <property type="entry name" value="ATP-dep_AA_Ligase"/>
</dbReference>
<evidence type="ECO:0000256" key="3">
    <source>
        <dbReference type="ARBA" id="ARBA00022840"/>
    </source>
</evidence>
<dbReference type="GO" id="GO:0016874">
    <property type="term" value="F:ligase activity"/>
    <property type="evidence" value="ECO:0007669"/>
    <property type="project" value="UniProtKB-KW"/>
</dbReference>
<keyword evidence="2 4" id="KW-0547">Nucleotide-binding</keyword>
<dbReference type="PROSITE" id="PS50975">
    <property type="entry name" value="ATP_GRASP"/>
    <property type="match status" value="1"/>
</dbReference>
<dbReference type="STRING" id="128403.WA1_09740"/>
<dbReference type="Gene3D" id="3.30.470.20">
    <property type="entry name" value="ATP-grasp fold, B domain"/>
    <property type="match status" value="1"/>
</dbReference>
<dbReference type="InterPro" id="IPR041472">
    <property type="entry name" value="BL00235/CARNS1_N"/>
</dbReference>
<dbReference type="SMART" id="SM01209">
    <property type="entry name" value="GARS_A"/>
    <property type="match status" value="1"/>
</dbReference>
<evidence type="ECO:0000256" key="1">
    <source>
        <dbReference type="ARBA" id="ARBA00022598"/>
    </source>
</evidence>